<dbReference type="RefSeq" id="WP_087480889.1">
    <property type="nucleotide sequence ID" value="NZ_AP024884.1"/>
</dbReference>
<dbReference type="PRINTS" id="PR01543">
    <property type="entry name" value="ANATRNSFRASE"/>
</dbReference>
<dbReference type="GO" id="GO:0046990">
    <property type="term" value="F:N-hydroxyarylamine O-acetyltransferase activity"/>
    <property type="evidence" value="ECO:0007669"/>
    <property type="project" value="UniProtKB-EC"/>
</dbReference>
<evidence type="ECO:0000313" key="6">
    <source>
        <dbReference type="Proteomes" id="UP001283366"/>
    </source>
</evidence>
<sequence>MTFDNYLQKLELTPPAQPDIVFLRRFMARHIERFTFNNIAVLLNEPLPLDTESLLDKIVQRGAGGYCFEHNRIAYELLSSLGYSTRLVLGRVLNNNIRPVPRTHRLTLVELEGETYLVDVGFGGSCPIGPIALNIQVPQQAGLDQFWVRAIDNDEYELVQHHVDGPFILYRFDMAQYTEADCAMGHFYSHKHPDAVFVNNLVVSRKTPTEVLMLTNHRFTHRTENQDVETIIDSSDRLFTLLTQTFGLCIEHEICEFLFERYVAPKLAASELQITSSGRG</sequence>
<dbReference type="OrthoDB" id="7181050at2"/>
<dbReference type="Gene3D" id="3.30.2140.10">
    <property type="entry name" value="Arylamine N-acetyltransferase"/>
    <property type="match status" value="1"/>
</dbReference>
<dbReference type="Proteomes" id="UP001283366">
    <property type="component" value="Unassembled WGS sequence"/>
</dbReference>
<keyword evidence="4" id="KW-0808">Transferase</keyword>
<dbReference type="InterPro" id="IPR001447">
    <property type="entry name" value="Arylamine_N-AcTrfase"/>
</dbReference>
<reference evidence="3 6" key="2">
    <citation type="submission" date="2023-11" db="EMBL/GenBank/DDBJ databases">
        <title>Plant-associative lifestyle of Vibrio porteresiae and its evolutionary dynamics.</title>
        <authorList>
            <person name="Rameshkumar N."/>
            <person name="Kirti K."/>
        </authorList>
    </citation>
    <scope>NUCLEOTIDE SEQUENCE [LARGE SCALE GENOMIC DNA]</scope>
    <source>
        <strain evidence="3 6">MSSRF38</strain>
    </source>
</reference>
<organism evidence="4 5">
    <name type="scientific">Vibrio mangrovi</name>
    <dbReference type="NCBI Taxonomy" id="474394"/>
    <lineage>
        <taxon>Bacteria</taxon>
        <taxon>Pseudomonadati</taxon>
        <taxon>Pseudomonadota</taxon>
        <taxon>Gammaproteobacteria</taxon>
        <taxon>Vibrionales</taxon>
        <taxon>Vibrionaceae</taxon>
        <taxon>Vibrio</taxon>
    </lineage>
</organism>
<dbReference type="Proteomes" id="UP000196125">
    <property type="component" value="Unassembled WGS sequence"/>
</dbReference>
<keyword evidence="4" id="KW-0012">Acyltransferase</keyword>
<evidence type="ECO:0000256" key="2">
    <source>
        <dbReference type="RuleBase" id="RU003452"/>
    </source>
</evidence>
<dbReference type="EMBL" id="FXXI01000003">
    <property type="protein sequence ID" value="SMS00834.1"/>
    <property type="molecule type" value="Genomic_DNA"/>
</dbReference>
<dbReference type="AlphaFoldDB" id="A0A1Y6IT73"/>
<keyword evidence="6" id="KW-1185">Reference proteome</keyword>
<dbReference type="PANTHER" id="PTHR11786:SF0">
    <property type="entry name" value="ARYLAMINE N-ACETYLTRANSFERASE 4-RELATED"/>
    <property type="match status" value="1"/>
</dbReference>
<dbReference type="Gene3D" id="2.40.128.150">
    <property type="entry name" value="Cysteine proteinases"/>
    <property type="match status" value="1"/>
</dbReference>
<dbReference type="EMBL" id="JAWRCO010000002">
    <property type="protein sequence ID" value="MDW6004546.1"/>
    <property type="molecule type" value="Genomic_DNA"/>
</dbReference>
<dbReference type="PANTHER" id="PTHR11786">
    <property type="entry name" value="N-HYDROXYARYLAMINE O-ACETYLTRANSFERASE"/>
    <property type="match status" value="1"/>
</dbReference>
<dbReference type="EC" id="2.3.1.118" evidence="4"/>
<accession>A0A1Y6IT73</accession>
<reference evidence="4 5" key="1">
    <citation type="submission" date="2017-05" db="EMBL/GenBank/DDBJ databases">
        <authorList>
            <person name="Song R."/>
            <person name="Chenine A.L."/>
            <person name="Ruprecht R.M."/>
        </authorList>
    </citation>
    <scope>NUCLEOTIDE SEQUENCE [LARGE SCALE GENOMIC DNA]</scope>
    <source>
        <strain evidence="4 5">CECT 7927</strain>
    </source>
</reference>
<dbReference type="SUPFAM" id="SSF54001">
    <property type="entry name" value="Cysteine proteinases"/>
    <property type="match status" value="1"/>
</dbReference>
<evidence type="ECO:0000313" key="5">
    <source>
        <dbReference type="Proteomes" id="UP000196125"/>
    </source>
</evidence>
<name>A0A1Y6IT73_9VIBR</name>
<evidence type="ECO:0000313" key="4">
    <source>
        <dbReference type="EMBL" id="SMS00834.1"/>
    </source>
</evidence>
<evidence type="ECO:0000313" key="3">
    <source>
        <dbReference type="EMBL" id="MDW6004546.1"/>
    </source>
</evidence>
<dbReference type="InterPro" id="IPR038765">
    <property type="entry name" value="Papain-like_cys_pep_sf"/>
</dbReference>
<protein>
    <submittedName>
        <fullName evidence="3">Arylamine N-acetyltransferase</fullName>
    </submittedName>
    <submittedName>
        <fullName evidence="4">N-hydroxyarylamine O-acetyltransferase</fullName>
        <ecNumber evidence="4">2.3.1.118</ecNumber>
    </submittedName>
</protein>
<evidence type="ECO:0000256" key="1">
    <source>
        <dbReference type="ARBA" id="ARBA00006547"/>
    </source>
</evidence>
<proteinExistence type="inferred from homology"/>
<comment type="similarity">
    <text evidence="1 2">Belongs to the arylamine N-acetyltransferase family.</text>
</comment>
<dbReference type="Pfam" id="PF00797">
    <property type="entry name" value="Acetyltransf_2"/>
    <property type="match status" value="1"/>
</dbReference>
<gene>
    <name evidence="4" type="primary">nhoA</name>
    <name evidence="3" type="ORF">SBX37_16945</name>
    <name evidence="4" type="ORF">VIM7927_02105</name>
</gene>